<dbReference type="GO" id="GO:0007165">
    <property type="term" value="P:signal transduction"/>
    <property type="evidence" value="ECO:0007669"/>
    <property type="project" value="UniProtKB-KW"/>
</dbReference>
<dbReference type="Pfam" id="PF00015">
    <property type="entry name" value="MCPsignal"/>
    <property type="match status" value="1"/>
</dbReference>
<dbReference type="OrthoDB" id="1706317at2"/>
<dbReference type="SUPFAM" id="SSF58104">
    <property type="entry name" value="Methyl-accepting chemotaxis protein (MCP) signaling domain"/>
    <property type="match status" value="1"/>
</dbReference>
<dbReference type="InterPro" id="IPR004089">
    <property type="entry name" value="MCPsignal_dom"/>
</dbReference>
<keyword evidence="6" id="KW-1185">Reference proteome</keyword>
<feature type="transmembrane region" description="Helical" evidence="3">
    <location>
        <begin position="21"/>
        <end position="41"/>
    </location>
</feature>
<name>A0A833M7I4_9FIRM</name>
<comment type="caution">
    <text evidence="5">The sequence shown here is derived from an EMBL/GenBank/DDBJ whole genome shotgun (WGS) entry which is preliminary data.</text>
</comment>
<dbReference type="SMART" id="SM00283">
    <property type="entry name" value="MA"/>
    <property type="match status" value="1"/>
</dbReference>
<keyword evidence="3" id="KW-0472">Membrane</keyword>
<dbReference type="Proteomes" id="UP000465601">
    <property type="component" value="Unassembled WGS sequence"/>
</dbReference>
<accession>A0A833M7I4</accession>
<organism evidence="5 6">
    <name type="scientific">Alkaliphilus serpentinus</name>
    <dbReference type="NCBI Taxonomy" id="1482731"/>
    <lineage>
        <taxon>Bacteria</taxon>
        <taxon>Bacillati</taxon>
        <taxon>Bacillota</taxon>
        <taxon>Clostridia</taxon>
        <taxon>Peptostreptococcales</taxon>
        <taxon>Natronincolaceae</taxon>
        <taxon>Alkaliphilus</taxon>
    </lineage>
</organism>
<evidence type="ECO:0000256" key="1">
    <source>
        <dbReference type="ARBA" id="ARBA00023224"/>
    </source>
</evidence>
<gene>
    <name evidence="5" type="ORF">F8153_06665</name>
</gene>
<feature type="transmembrane region" description="Helical" evidence="3">
    <location>
        <begin position="47"/>
        <end position="69"/>
    </location>
</feature>
<keyword evidence="3" id="KW-1133">Transmembrane helix</keyword>
<feature type="domain" description="Methyl-accepting transducer" evidence="4">
    <location>
        <begin position="138"/>
        <end position="381"/>
    </location>
</feature>
<reference evidence="5 6" key="1">
    <citation type="submission" date="2019-10" db="EMBL/GenBank/DDBJ databases">
        <title>Alkaliphilus serpentinus sp. nov. and Alkaliphilus pronyensis sp. nov., two novel anaerobic alkaliphilic species isolated from the serpentinized-hosted hydrothermal field of the Prony Bay (New Caledonia).</title>
        <authorList>
            <person name="Postec A."/>
        </authorList>
    </citation>
    <scope>NUCLEOTIDE SEQUENCE [LARGE SCALE GENOMIC DNA]</scope>
    <source>
        <strain evidence="5 6">LacT</strain>
    </source>
</reference>
<evidence type="ECO:0000256" key="3">
    <source>
        <dbReference type="SAM" id="Phobius"/>
    </source>
</evidence>
<dbReference type="GO" id="GO:0016020">
    <property type="term" value="C:membrane"/>
    <property type="evidence" value="ECO:0007669"/>
    <property type="project" value="InterPro"/>
</dbReference>
<evidence type="ECO:0000313" key="5">
    <source>
        <dbReference type="EMBL" id="KAB3530528.1"/>
    </source>
</evidence>
<evidence type="ECO:0000256" key="2">
    <source>
        <dbReference type="PROSITE-ProRule" id="PRU00284"/>
    </source>
</evidence>
<proteinExistence type="predicted"/>
<dbReference type="PANTHER" id="PTHR32089">
    <property type="entry name" value="METHYL-ACCEPTING CHEMOTAXIS PROTEIN MCPB"/>
    <property type="match status" value="1"/>
</dbReference>
<evidence type="ECO:0000259" key="4">
    <source>
        <dbReference type="PROSITE" id="PS50111"/>
    </source>
</evidence>
<keyword evidence="3" id="KW-0812">Transmembrane</keyword>
<dbReference type="EMBL" id="WBZB01000017">
    <property type="protein sequence ID" value="KAB3530528.1"/>
    <property type="molecule type" value="Genomic_DNA"/>
</dbReference>
<evidence type="ECO:0000313" key="6">
    <source>
        <dbReference type="Proteomes" id="UP000465601"/>
    </source>
</evidence>
<dbReference type="PROSITE" id="PS50111">
    <property type="entry name" value="CHEMOTAXIS_TRANSDUC_2"/>
    <property type="match status" value="1"/>
</dbReference>
<keyword evidence="1 2" id="KW-0807">Transducer</keyword>
<dbReference type="Gene3D" id="1.10.287.950">
    <property type="entry name" value="Methyl-accepting chemotaxis protein"/>
    <property type="match status" value="1"/>
</dbReference>
<dbReference type="AlphaFoldDB" id="A0A833M7I4"/>
<sequence>MKTYTTKQWIRGSWMKGSRAKVLFFVVLISALITSLVIYGSKAISGIIPLVLLGGAVLLGTTSILYQVFLKPLNKIQEYIQKINQNDLMFEVKDENLGIYNGIVEDFKTMISNMKKNFRQEVHIATEIAEVTGQLNVVSNESTETMSAIAASTEITCKRGEEQFAMLNEIAKENMGMMETLNKVSAEMNGTTAFTTETIREAQRGINATAIIKEKMEEIKKAVEETAQRVDKLKGDSTKMGSMMELIGDITEQTNLLALNASIEAARAGEHGRGFMVVAQEVSKLSQDTKGVSTEIEEILTVLQKEVALIGEWMKKEKLQVEESYRLINETVEDFYKVNNALQLSVDKVENMNKSIIKVNERGNSFAKNIEDAAAFSKEISAQMQHSTAEVLMQDERLLNLKTITSKLYENADNMQQYITSQVMEGKMLKAVNYIKNTTINTPLNHQRVSDLLKETGMDAIYITDNKGVVSYCNNQDTIGLNLYEVDKSFSALREGKAKYVATPVKKRVEDGRLFKFLAIIDEKGIIYQVGLSIESLLKF</sequence>
<dbReference type="PANTHER" id="PTHR32089:SF112">
    <property type="entry name" value="LYSOZYME-LIKE PROTEIN-RELATED"/>
    <property type="match status" value="1"/>
</dbReference>
<protein>
    <recommendedName>
        <fullName evidence="4">Methyl-accepting transducer domain-containing protein</fullName>
    </recommendedName>
</protein>